<reference evidence="3 4" key="1">
    <citation type="submission" date="2018-07" db="EMBL/GenBank/DDBJ databases">
        <title>Genomic Encyclopedia of Type Strains, Phase IV (KMG-IV): sequencing the most valuable type-strain genomes for metagenomic binning, comparative biology and taxonomic classification.</title>
        <authorList>
            <person name="Goeker M."/>
        </authorList>
    </citation>
    <scope>NUCLEOTIDE SEQUENCE [LARGE SCALE GENOMIC DNA]</scope>
    <source>
        <strain evidence="3 4">DSM 21634</strain>
    </source>
</reference>
<feature type="chain" id="PRO_5016587089" evidence="2">
    <location>
        <begin position="27"/>
        <end position="331"/>
    </location>
</feature>
<name>A0A368XM94_9BURK</name>
<keyword evidence="4" id="KW-1185">Reference proteome</keyword>
<dbReference type="PANTHER" id="PTHR42928:SF5">
    <property type="entry name" value="BLR1237 PROTEIN"/>
    <property type="match status" value="1"/>
</dbReference>
<comment type="similarity">
    <text evidence="1">Belongs to the UPF0065 (bug) family.</text>
</comment>
<dbReference type="RefSeq" id="WP_114470201.1">
    <property type="nucleotide sequence ID" value="NZ_QPJK01000007.1"/>
</dbReference>
<dbReference type="Gene3D" id="3.40.190.150">
    <property type="entry name" value="Bordetella uptake gene, domain 1"/>
    <property type="match status" value="1"/>
</dbReference>
<protein>
    <submittedName>
        <fullName evidence="3">Tripartite-type tricarboxylate transporter receptor subunit TctC</fullName>
    </submittedName>
</protein>
<dbReference type="OrthoDB" id="9780943at2"/>
<feature type="signal peptide" evidence="2">
    <location>
        <begin position="1"/>
        <end position="26"/>
    </location>
</feature>
<comment type="caution">
    <text evidence="3">The sequence shown here is derived from an EMBL/GenBank/DDBJ whole genome shotgun (WGS) entry which is preliminary data.</text>
</comment>
<dbReference type="SUPFAM" id="SSF53850">
    <property type="entry name" value="Periplasmic binding protein-like II"/>
    <property type="match status" value="1"/>
</dbReference>
<dbReference type="CDD" id="cd07012">
    <property type="entry name" value="PBP2_Bug_TTT"/>
    <property type="match status" value="1"/>
</dbReference>
<dbReference type="InterPro" id="IPR042100">
    <property type="entry name" value="Bug_dom1"/>
</dbReference>
<dbReference type="AlphaFoldDB" id="A0A368XM94"/>
<accession>A0A368XM94</accession>
<keyword evidence="3" id="KW-0675">Receptor</keyword>
<proteinExistence type="inferred from homology"/>
<dbReference type="Proteomes" id="UP000252884">
    <property type="component" value="Unassembled WGS sequence"/>
</dbReference>
<dbReference type="PANTHER" id="PTHR42928">
    <property type="entry name" value="TRICARBOXYLATE-BINDING PROTEIN"/>
    <property type="match status" value="1"/>
</dbReference>
<dbReference type="EMBL" id="QPJK01000007">
    <property type="protein sequence ID" value="RCW68669.1"/>
    <property type="molecule type" value="Genomic_DNA"/>
</dbReference>
<evidence type="ECO:0000256" key="2">
    <source>
        <dbReference type="SAM" id="SignalP"/>
    </source>
</evidence>
<evidence type="ECO:0000313" key="3">
    <source>
        <dbReference type="EMBL" id="RCW68669.1"/>
    </source>
</evidence>
<evidence type="ECO:0000256" key="1">
    <source>
        <dbReference type="ARBA" id="ARBA00006987"/>
    </source>
</evidence>
<keyword evidence="2" id="KW-0732">Signal</keyword>
<gene>
    <name evidence="3" type="ORF">DES41_107190</name>
</gene>
<evidence type="ECO:0000313" key="4">
    <source>
        <dbReference type="Proteomes" id="UP000252884"/>
    </source>
</evidence>
<dbReference type="Gene3D" id="3.40.190.10">
    <property type="entry name" value="Periplasmic binding protein-like II"/>
    <property type="match status" value="1"/>
</dbReference>
<dbReference type="Pfam" id="PF03401">
    <property type="entry name" value="TctC"/>
    <property type="match status" value="1"/>
</dbReference>
<sequence>MNVSVVRSLVAGALATMTGLASVAAAAEVYPAKPIQLVVPFSAGGDADQSARNLAASAADILGQPMIVVNKAGGNGIIGSQYVKAAKPDGYTLLLARTGPQILLPALQPQTTGYAWNDFTFLGLLDLNPVICAVHPDSPFKNFQDLVAGLQAKPGKLSYSHPGVATVPNLTPQLVLSSLGLPPGAAINVPYKGGGEAVLAVMSREVDFSCGNLSSMMGNLTGGKLRPLITTTPERLNKFPNLPTAREAGFPQLEAMLGWSALYGPPNMSTATVNRWVGALQRVAGDARWIAGTQGFGGIPRVLPPADTEKFVGESFSINQRIVRDANLKLE</sequence>
<dbReference type="InterPro" id="IPR005064">
    <property type="entry name" value="BUG"/>
</dbReference>
<organism evidence="3 4">
    <name type="scientific">Pseudorhodoferax soli</name>
    <dbReference type="NCBI Taxonomy" id="545864"/>
    <lineage>
        <taxon>Bacteria</taxon>
        <taxon>Pseudomonadati</taxon>
        <taxon>Pseudomonadota</taxon>
        <taxon>Betaproteobacteria</taxon>
        <taxon>Burkholderiales</taxon>
        <taxon>Comamonadaceae</taxon>
    </lineage>
</organism>
<dbReference type="PIRSF" id="PIRSF017082">
    <property type="entry name" value="YflP"/>
    <property type="match status" value="1"/>
</dbReference>